<keyword evidence="3" id="KW-1185">Reference proteome</keyword>
<sequence>MEDNHTLTARAPVADETVVAAARQVIEQAKGAVMLVYSVDADQAFAILRVASQDANVKLRQLAAAVVAELPEVGTPHDIAALRESLDRVLFAAKQSQPD</sequence>
<dbReference type="Pfam" id="PF03861">
    <property type="entry name" value="ANTAR"/>
    <property type="match status" value="1"/>
</dbReference>
<evidence type="ECO:0000313" key="2">
    <source>
        <dbReference type="EMBL" id="MEV0707729.1"/>
    </source>
</evidence>
<dbReference type="SMART" id="SM01012">
    <property type="entry name" value="ANTAR"/>
    <property type="match status" value="1"/>
</dbReference>
<dbReference type="SUPFAM" id="SSF52172">
    <property type="entry name" value="CheY-like"/>
    <property type="match status" value="1"/>
</dbReference>
<dbReference type="Proteomes" id="UP001551695">
    <property type="component" value="Unassembled WGS sequence"/>
</dbReference>
<comment type="caution">
    <text evidence="2">The sequence shown here is derived from an EMBL/GenBank/DDBJ whole genome shotgun (WGS) entry which is preliminary data.</text>
</comment>
<dbReference type="Gene3D" id="1.10.10.10">
    <property type="entry name" value="Winged helix-like DNA-binding domain superfamily/Winged helix DNA-binding domain"/>
    <property type="match status" value="1"/>
</dbReference>
<gene>
    <name evidence="2" type="ORF">AB0I48_09215</name>
</gene>
<evidence type="ECO:0000313" key="3">
    <source>
        <dbReference type="Proteomes" id="UP001551695"/>
    </source>
</evidence>
<dbReference type="InterPro" id="IPR011006">
    <property type="entry name" value="CheY-like_superfamily"/>
</dbReference>
<dbReference type="PROSITE" id="PS50921">
    <property type="entry name" value="ANTAR"/>
    <property type="match status" value="1"/>
</dbReference>
<name>A0ABV3FQP2_9NOCA</name>
<proteinExistence type="predicted"/>
<dbReference type="RefSeq" id="WP_355088442.1">
    <property type="nucleotide sequence ID" value="NZ_JBEXKW010000044.1"/>
</dbReference>
<dbReference type="EMBL" id="JBFAKC010000004">
    <property type="protein sequence ID" value="MEV0707729.1"/>
    <property type="molecule type" value="Genomic_DNA"/>
</dbReference>
<organism evidence="2 3">
    <name type="scientific">Nocardia aurea</name>
    <dbReference type="NCBI Taxonomy" id="2144174"/>
    <lineage>
        <taxon>Bacteria</taxon>
        <taxon>Bacillati</taxon>
        <taxon>Actinomycetota</taxon>
        <taxon>Actinomycetes</taxon>
        <taxon>Mycobacteriales</taxon>
        <taxon>Nocardiaceae</taxon>
        <taxon>Nocardia</taxon>
    </lineage>
</organism>
<protein>
    <submittedName>
        <fullName evidence="2">ANTAR domain-containing protein</fullName>
    </submittedName>
</protein>
<feature type="domain" description="ANTAR" evidence="1">
    <location>
        <begin position="6"/>
        <end position="67"/>
    </location>
</feature>
<evidence type="ECO:0000259" key="1">
    <source>
        <dbReference type="PROSITE" id="PS50921"/>
    </source>
</evidence>
<accession>A0ABV3FQP2</accession>
<dbReference type="InterPro" id="IPR005561">
    <property type="entry name" value="ANTAR"/>
</dbReference>
<reference evidence="2 3" key="1">
    <citation type="submission" date="2024-06" db="EMBL/GenBank/DDBJ databases">
        <title>The Natural Products Discovery Center: Release of the First 8490 Sequenced Strains for Exploring Actinobacteria Biosynthetic Diversity.</title>
        <authorList>
            <person name="Kalkreuter E."/>
            <person name="Kautsar S.A."/>
            <person name="Yang D."/>
            <person name="Bader C.D."/>
            <person name="Teijaro C.N."/>
            <person name="Fluegel L."/>
            <person name="Davis C.M."/>
            <person name="Simpson J.R."/>
            <person name="Lauterbach L."/>
            <person name="Steele A.D."/>
            <person name="Gui C."/>
            <person name="Meng S."/>
            <person name="Li G."/>
            <person name="Viehrig K."/>
            <person name="Ye F."/>
            <person name="Su P."/>
            <person name="Kiefer A.F."/>
            <person name="Nichols A."/>
            <person name="Cepeda A.J."/>
            <person name="Yan W."/>
            <person name="Fan B."/>
            <person name="Jiang Y."/>
            <person name="Adhikari A."/>
            <person name="Zheng C.-J."/>
            <person name="Schuster L."/>
            <person name="Cowan T.M."/>
            <person name="Smanski M.J."/>
            <person name="Chevrette M.G."/>
            <person name="De Carvalho L.P.S."/>
            <person name="Shen B."/>
        </authorList>
    </citation>
    <scope>NUCLEOTIDE SEQUENCE [LARGE SCALE GENOMIC DNA]</scope>
    <source>
        <strain evidence="2 3">NPDC050403</strain>
    </source>
</reference>
<dbReference type="InterPro" id="IPR036388">
    <property type="entry name" value="WH-like_DNA-bd_sf"/>
</dbReference>